<evidence type="ECO:0000256" key="4">
    <source>
        <dbReference type="ARBA" id="ARBA00022840"/>
    </source>
</evidence>
<dbReference type="SMART" id="SM00382">
    <property type="entry name" value="AAA"/>
    <property type="match status" value="1"/>
</dbReference>
<dbReference type="Pfam" id="PF00005">
    <property type="entry name" value="ABC_tran"/>
    <property type="match status" value="1"/>
</dbReference>
<dbReference type="EMBL" id="UINC01010135">
    <property type="protein sequence ID" value="SVA45204.1"/>
    <property type="molecule type" value="Genomic_DNA"/>
</dbReference>
<comment type="similarity">
    <text evidence="1">Belongs to the ABC transporter superfamily.</text>
</comment>
<proteinExistence type="inferred from homology"/>
<dbReference type="Gene3D" id="3.40.50.300">
    <property type="entry name" value="P-loop containing nucleotide triphosphate hydrolases"/>
    <property type="match status" value="1"/>
</dbReference>
<accession>A0A381VY75</accession>
<evidence type="ECO:0000256" key="2">
    <source>
        <dbReference type="ARBA" id="ARBA00022448"/>
    </source>
</evidence>
<dbReference type="InterPro" id="IPR003439">
    <property type="entry name" value="ABC_transporter-like_ATP-bd"/>
</dbReference>
<dbReference type="GO" id="GO:0005524">
    <property type="term" value="F:ATP binding"/>
    <property type="evidence" value="ECO:0007669"/>
    <property type="project" value="UniProtKB-KW"/>
</dbReference>
<dbReference type="SUPFAM" id="SSF52540">
    <property type="entry name" value="P-loop containing nucleoside triphosphate hydrolases"/>
    <property type="match status" value="1"/>
</dbReference>
<keyword evidence="3" id="KW-0547">Nucleotide-binding</keyword>
<sequence>MKKLIQIKNLSKKYGDTNALNQLGLAIPRNEIFGLLGPNGAGKSTLIKIILGLVKLTQGSILFNEKNLFHHRTEFVNQIGCLMETPAFHTHLTGRENLNYLNNLSGKIIARTAMDSVLEKAGILDRADTLVRTYSQGMRQRLGLANALMSNPDFIILDEPTNGLDPNGINEMRQLIQSLYEDGKTIFLSSHLLGEVEKVCTKVAIINQGQIVKEGRIEELLKEDQKLSTLEEYFLHHTVEK</sequence>
<dbReference type="InterPro" id="IPR003593">
    <property type="entry name" value="AAA+_ATPase"/>
</dbReference>
<dbReference type="AlphaFoldDB" id="A0A381VY75"/>
<dbReference type="PROSITE" id="PS50893">
    <property type="entry name" value="ABC_TRANSPORTER_2"/>
    <property type="match status" value="1"/>
</dbReference>
<reference evidence="6" key="1">
    <citation type="submission" date="2018-05" db="EMBL/GenBank/DDBJ databases">
        <authorList>
            <person name="Lanie J.A."/>
            <person name="Ng W.-L."/>
            <person name="Kazmierczak K.M."/>
            <person name="Andrzejewski T.M."/>
            <person name="Davidsen T.M."/>
            <person name="Wayne K.J."/>
            <person name="Tettelin H."/>
            <person name="Glass J.I."/>
            <person name="Rusch D."/>
            <person name="Podicherti R."/>
            <person name="Tsui H.-C.T."/>
            <person name="Winkler M.E."/>
        </authorList>
    </citation>
    <scope>NUCLEOTIDE SEQUENCE</scope>
</reference>
<organism evidence="6">
    <name type="scientific">marine metagenome</name>
    <dbReference type="NCBI Taxonomy" id="408172"/>
    <lineage>
        <taxon>unclassified sequences</taxon>
        <taxon>metagenomes</taxon>
        <taxon>ecological metagenomes</taxon>
    </lineage>
</organism>
<dbReference type="PANTHER" id="PTHR43335">
    <property type="entry name" value="ABC TRANSPORTER, ATP-BINDING PROTEIN"/>
    <property type="match status" value="1"/>
</dbReference>
<dbReference type="InterPro" id="IPR017871">
    <property type="entry name" value="ABC_transporter-like_CS"/>
</dbReference>
<protein>
    <recommendedName>
        <fullName evidence="5">ABC transporter domain-containing protein</fullName>
    </recommendedName>
</protein>
<keyword evidence="2" id="KW-0813">Transport</keyword>
<evidence type="ECO:0000256" key="3">
    <source>
        <dbReference type="ARBA" id="ARBA00022741"/>
    </source>
</evidence>
<gene>
    <name evidence="6" type="ORF">METZ01_LOCUS98058</name>
</gene>
<evidence type="ECO:0000313" key="6">
    <source>
        <dbReference type="EMBL" id="SVA45204.1"/>
    </source>
</evidence>
<dbReference type="PANTHER" id="PTHR43335:SF4">
    <property type="entry name" value="ABC TRANSPORTER, ATP-BINDING PROTEIN"/>
    <property type="match status" value="1"/>
</dbReference>
<dbReference type="InterPro" id="IPR027417">
    <property type="entry name" value="P-loop_NTPase"/>
</dbReference>
<feature type="domain" description="ABC transporter" evidence="5">
    <location>
        <begin position="5"/>
        <end position="233"/>
    </location>
</feature>
<evidence type="ECO:0000259" key="5">
    <source>
        <dbReference type="PROSITE" id="PS50893"/>
    </source>
</evidence>
<dbReference type="GO" id="GO:0016887">
    <property type="term" value="F:ATP hydrolysis activity"/>
    <property type="evidence" value="ECO:0007669"/>
    <property type="project" value="InterPro"/>
</dbReference>
<name>A0A381VY75_9ZZZZ</name>
<keyword evidence="4" id="KW-0067">ATP-binding</keyword>
<dbReference type="PROSITE" id="PS00211">
    <property type="entry name" value="ABC_TRANSPORTER_1"/>
    <property type="match status" value="1"/>
</dbReference>
<evidence type="ECO:0000256" key="1">
    <source>
        <dbReference type="ARBA" id="ARBA00005417"/>
    </source>
</evidence>